<accession>A0A927R0J2</accession>
<keyword evidence="1" id="KW-0328">Glycosyltransferase</keyword>
<comment type="caution">
    <text evidence="5">The sequence shown here is derived from an EMBL/GenBank/DDBJ whole genome shotgun (WGS) entry which is preliminary data.</text>
</comment>
<dbReference type="Pfam" id="PF00534">
    <property type="entry name" value="Glycos_transf_1"/>
    <property type="match status" value="1"/>
</dbReference>
<feature type="domain" description="Glycosyl transferase family 1" evidence="3">
    <location>
        <begin position="217"/>
        <end position="374"/>
    </location>
</feature>
<evidence type="ECO:0000313" key="5">
    <source>
        <dbReference type="EMBL" id="MBE1488713.1"/>
    </source>
</evidence>
<protein>
    <submittedName>
        <fullName evidence="5">Glycosyltransferase involved in cell wall biosynthesis</fullName>
    </submittedName>
</protein>
<dbReference type="InterPro" id="IPR001296">
    <property type="entry name" value="Glyco_trans_1"/>
</dbReference>
<keyword evidence="6" id="KW-1185">Reference proteome</keyword>
<proteinExistence type="predicted"/>
<sequence>MTRRGAWVAQVGPFLFPWGQPGSRRVYGVARSLAAAGYDVVVASGEDGPATPTRLDEVDGPGSVRYLGLGEIPSAEASRLSRSVQWFLRWGQRTAQWLDAQPTLPSHVVVAGGDAPYMLHLRRWCRRNRIPLIADVVDWYSPRQLRGGVLGPPHLSAQAALRYYYPRCDGIIAVSSFLERHYRDRGRRVLRVPPTLDVRNLAVPETGAGSGGPDLTLVYAGSPGRKDLIIDMIRAVDRLDREGARIELRIYGPSPQQVRGLLGAEPPPGSVRLLGRLPQQEIPRALQEADFSVLLRRPERGNQAGFPTKFCESLANGTPVIANLTSDLGGYLTDGREGLVCADHSVTGLGETLRTALRLTPGQRRQMREAARRRALEEFDFRAYAEPLGTFLDTVRL</sequence>
<reference evidence="5" key="1">
    <citation type="submission" date="2020-10" db="EMBL/GenBank/DDBJ databases">
        <title>Sequencing the genomes of 1000 actinobacteria strains.</title>
        <authorList>
            <person name="Klenk H.-P."/>
        </authorList>
    </citation>
    <scope>NUCLEOTIDE SEQUENCE</scope>
    <source>
        <strain evidence="5">DSM 46832</strain>
    </source>
</reference>
<dbReference type="EMBL" id="JADBEB010000001">
    <property type="protein sequence ID" value="MBE1488713.1"/>
    <property type="molecule type" value="Genomic_DNA"/>
</dbReference>
<name>A0A927R0J2_9ACTN</name>
<gene>
    <name evidence="5" type="ORF">H4W31_004351</name>
</gene>
<organism evidence="5 6">
    <name type="scientific">Plantactinospora soyae</name>
    <dbReference type="NCBI Taxonomy" id="1544732"/>
    <lineage>
        <taxon>Bacteria</taxon>
        <taxon>Bacillati</taxon>
        <taxon>Actinomycetota</taxon>
        <taxon>Actinomycetes</taxon>
        <taxon>Micromonosporales</taxon>
        <taxon>Micromonosporaceae</taxon>
        <taxon>Plantactinospora</taxon>
    </lineage>
</organism>
<evidence type="ECO:0000256" key="1">
    <source>
        <dbReference type="ARBA" id="ARBA00022676"/>
    </source>
</evidence>
<dbReference type="PANTHER" id="PTHR12526">
    <property type="entry name" value="GLYCOSYLTRANSFERASE"/>
    <property type="match status" value="1"/>
</dbReference>
<evidence type="ECO:0000259" key="3">
    <source>
        <dbReference type="Pfam" id="PF00534"/>
    </source>
</evidence>
<evidence type="ECO:0000259" key="4">
    <source>
        <dbReference type="Pfam" id="PF13439"/>
    </source>
</evidence>
<dbReference type="Pfam" id="PF13439">
    <property type="entry name" value="Glyco_transf_4"/>
    <property type="match status" value="1"/>
</dbReference>
<dbReference type="SUPFAM" id="SSF53756">
    <property type="entry name" value="UDP-Glycosyltransferase/glycogen phosphorylase"/>
    <property type="match status" value="1"/>
</dbReference>
<feature type="domain" description="Glycosyltransferase subfamily 4-like N-terminal" evidence="4">
    <location>
        <begin position="23"/>
        <end position="197"/>
    </location>
</feature>
<dbReference type="Gene3D" id="3.40.50.2000">
    <property type="entry name" value="Glycogen Phosphorylase B"/>
    <property type="match status" value="2"/>
</dbReference>
<dbReference type="RefSeq" id="WP_192768313.1">
    <property type="nucleotide sequence ID" value="NZ_JADBEB010000001.1"/>
</dbReference>
<dbReference type="GO" id="GO:0016757">
    <property type="term" value="F:glycosyltransferase activity"/>
    <property type="evidence" value="ECO:0007669"/>
    <property type="project" value="UniProtKB-KW"/>
</dbReference>
<dbReference type="InterPro" id="IPR028098">
    <property type="entry name" value="Glyco_trans_4-like_N"/>
</dbReference>
<dbReference type="Proteomes" id="UP000649753">
    <property type="component" value="Unassembled WGS sequence"/>
</dbReference>
<evidence type="ECO:0000256" key="2">
    <source>
        <dbReference type="ARBA" id="ARBA00022679"/>
    </source>
</evidence>
<keyword evidence="2" id="KW-0808">Transferase</keyword>
<evidence type="ECO:0000313" key="6">
    <source>
        <dbReference type="Proteomes" id="UP000649753"/>
    </source>
</evidence>
<dbReference type="AlphaFoldDB" id="A0A927R0J2"/>